<name>A0AAV5CK77_ELECO</name>
<evidence type="ECO:0000256" key="11">
    <source>
        <dbReference type="RuleBase" id="RU000304"/>
    </source>
</evidence>
<evidence type="ECO:0000313" key="15">
    <source>
        <dbReference type="Proteomes" id="UP001054889"/>
    </source>
</evidence>
<evidence type="ECO:0000256" key="3">
    <source>
        <dbReference type="ARBA" id="ARBA00022527"/>
    </source>
</evidence>
<dbReference type="SUPFAM" id="SSF56112">
    <property type="entry name" value="Protein kinase-like (PK-like)"/>
    <property type="match status" value="1"/>
</dbReference>
<protein>
    <recommendedName>
        <fullName evidence="2">non-specific serine/threonine protein kinase</fullName>
        <ecNumber evidence="2">2.7.11.1</ecNumber>
    </recommendedName>
</protein>
<dbReference type="EMBL" id="BQKI01000007">
    <property type="protein sequence ID" value="GJM98434.1"/>
    <property type="molecule type" value="Genomic_DNA"/>
</dbReference>
<feature type="region of interest" description="Disordered" evidence="12">
    <location>
        <begin position="432"/>
        <end position="454"/>
    </location>
</feature>
<evidence type="ECO:0000256" key="6">
    <source>
        <dbReference type="ARBA" id="ARBA00022777"/>
    </source>
</evidence>
<feature type="compositionally biased region" description="Low complexity" evidence="12">
    <location>
        <begin position="182"/>
        <end position="195"/>
    </location>
</feature>
<evidence type="ECO:0000313" key="14">
    <source>
        <dbReference type="EMBL" id="GJM98434.1"/>
    </source>
</evidence>
<comment type="catalytic activity">
    <reaction evidence="9">
        <text>L-seryl-[protein] + ATP = O-phospho-L-seryl-[protein] + ADP + H(+)</text>
        <dbReference type="Rhea" id="RHEA:17989"/>
        <dbReference type="Rhea" id="RHEA-COMP:9863"/>
        <dbReference type="Rhea" id="RHEA-COMP:11604"/>
        <dbReference type="ChEBI" id="CHEBI:15378"/>
        <dbReference type="ChEBI" id="CHEBI:29999"/>
        <dbReference type="ChEBI" id="CHEBI:30616"/>
        <dbReference type="ChEBI" id="CHEBI:83421"/>
        <dbReference type="ChEBI" id="CHEBI:456216"/>
        <dbReference type="EC" id="2.7.11.1"/>
    </reaction>
</comment>
<feature type="domain" description="Protein kinase" evidence="13">
    <location>
        <begin position="12"/>
        <end position="386"/>
    </location>
</feature>
<evidence type="ECO:0000256" key="8">
    <source>
        <dbReference type="ARBA" id="ARBA00047899"/>
    </source>
</evidence>
<gene>
    <name evidence="14" type="primary">ga15448</name>
    <name evidence="14" type="ORF">PR202_ga15448</name>
</gene>
<dbReference type="PROSITE" id="PS50011">
    <property type="entry name" value="PROTEIN_KINASE_DOM"/>
    <property type="match status" value="1"/>
</dbReference>
<dbReference type="InterPro" id="IPR011009">
    <property type="entry name" value="Kinase-like_dom_sf"/>
</dbReference>
<proteinExistence type="inferred from homology"/>
<dbReference type="SMART" id="SM00220">
    <property type="entry name" value="S_TKc"/>
    <property type="match status" value="1"/>
</dbReference>
<keyword evidence="4" id="KW-0808">Transferase</keyword>
<evidence type="ECO:0000256" key="4">
    <source>
        <dbReference type="ARBA" id="ARBA00022679"/>
    </source>
</evidence>
<dbReference type="Gene3D" id="1.10.510.10">
    <property type="entry name" value="Transferase(Phosphotransferase) domain 1"/>
    <property type="match status" value="2"/>
</dbReference>
<keyword evidence="5 10" id="KW-0547">Nucleotide-binding</keyword>
<comment type="similarity">
    <text evidence="1">Belongs to the protein kinase superfamily. AGC Ser/Thr protein kinase family.</text>
</comment>
<evidence type="ECO:0000256" key="7">
    <source>
        <dbReference type="ARBA" id="ARBA00022840"/>
    </source>
</evidence>
<keyword evidence="7 10" id="KW-0067">ATP-binding</keyword>
<dbReference type="InterPro" id="IPR008271">
    <property type="entry name" value="Ser/Thr_kinase_AS"/>
</dbReference>
<feature type="region of interest" description="Disordered" evidence="12">
    <location>
        <begin position="217"/>
        <end position="237"/>
    </location>
</feature>
<organism evidence="14 15">
    <name type="scientific">Eleusine coracana subsp. coracana</name>
    <dbReference type="NCBI Taxonomy" id="191504"/>
    <lineage>
        <taxon>Eukaryota</taxon>
        <taxon>Viridiplantae</taxon>
        <taxon>Streptophyta</taxon>
        <taxon>Embryophyta</taxon>
        <taxon>Tracheophyta</taxon>
        <taxon>Spermatophyta</taxon>
        <taxon>Magnoliopsida</taxon>
        <taxon>Liliopsida</taxon>
        <taxon>Poales</taxon>
        <taxon>Poaceae</taxon>
        <taxon>PACMAD clade</taxon>
        <taxon>Chloridoideae</taxon>
        <taxon>Cynodonteae</taxon>
        <taxon>Eleusininae</taxon>
        <taxon>Eleusine</taxon>
    </lineage>
</organism>
<dbReference type="GO" id="GO:0004674">
    <property type="term" value="F:protein serine/threonine kinase activity"/>
    <property type="evidence" value="ECO:0007669"/>
    <property type="project" value="UniProtKB-KW"/>
</dbReference>
<dbReference type="Pfam" id="PF00069">
    <property type="entry name" value="Pkinase"/>
    <property type="match status" value="2"/>
</dbReference>
<dbReference type="PROSITE" id="PS00107">
    <property type="entry name" value="PROTEIN_KINASE_ATP"/>
    <property type="match status" value="1"/>
</dbReference>
<accession>A0AAV5CK77</accession>
<reference evidence="14" key="2">
    <citation type="submission" date="2021-12" db="EMBL/GenBank/DDBJ databases">
        <title>Resequencing data analysis of finger millet.</title>
        <authorList>
            <person name="Hatakeyama M."/>
            <person name="Aluri S."/>
            <person name="Balachadran M.T."/>
            <person name="Sivarajan S.R."/>
            <person name="Poveda L."/>
            <person name="Shimizu-Inatsugi R."/>
            <person name="Schlapbach R."/>
            <person name="Sreeman S.M."/>
            <person name="Shimizu K.K."/>
        </authorList>
    </citation>
    <scope>NUCLEOTIDE SEQUENCE</scope>
</reference>
<evidence type="ECO:0000259" key="13">
    <source>
        <dbReference type="PROSITE" id="PS50011"/>
    </source>
</evidence>
<dbReference type="Proteomes" id="UP001054889">
    <property type="component" value="Unassembled WGS sequence"/>
</dbReference>
<keyword evidence="15" id="KW-1185">Reference proteome</keyword>
<comment type="caution">
    <text evidence="14">The sequence shown here is derived from an EMBL/GenBank/DDBJ whole genome shotgun (WGS) entry which is preliminary data.</text>
</comment>
<evidence type="ECO:0000256" key="1">
    <source>
        <dbReference type="ARBA" id="ARBA00009903"/>
    </source>
</evidence>
<dbReference type="InterPro" id="IPR000719">
    <property type="entry name" value="Prot_kinase_dom"/>
</dbReference>
<feature type="binding site" evidence="10">
    <location>
        <position position="49"/>
    </location>
    <ligand>
        <name>ATP</name>
        <dbReference type="ChEBI" id="CHEBI:30616"/>
    </ligand>
</feature>
<evidence type="ECO:0000256" key="2">
    <source>
        <dbReference type="ARBA" id="ARBA00012513"/>
    </source>
</evidence>
<evidence type="ECO:0000256" key="10">
    <source>
        <dbReference type="PROSITE-ProRule" id="PRU10141"/>
    </source>
</evidence>
<dbReference type="EC" id="2.7.11.1" evidence="2"/>
<dbReference type="FunFam" id="1.10.510.10:FF:000312">
    <property type="entry name" value="Serine/threonine-protein kinase OXI1"/>
    <property type="match status" value="1"/>
</dbReference>
<dbReference type="FunFam" id="1.10.510.10:FF:000294">
    <property type="entry name" value="Serine/threonine-protein kinase OXI1"/>
    <property type="match status" value="1"/>
</dbReference>
<dbReference type="InterPro" id="IPR017441">
    <property type="entry name" value="Protein_kinase_ATP_BS"/>
</dbReference>
<keyword evidence="6" id="KW-0418">Kinase</keyword>
<evidence type="ECO:0000256" key="5">
    <source>
        <dbReference type="ARBA" id="ARBA00022741"/>
    </source>
</evidence>
<dbReference type="AlphaFoldDB" id="A0AAV5CK77"/>
<dbReference type="PROSITE" id="PS00108">
    <property type="entry name" value="PROTEIN_KINASE_ST"/>
    <property type="match status" value="1"/>
</dbReference>
<evidence type="ECO:0000256" key="9">
    <source>
        <dbReference type="ARBA" id="ARBA00048679"/>
    </source>
</evidence>
<dbReference type="Gene3D" id="3.30.200.20">
    <property type="entry name" value="Phosphorylase Kinase, domain 1"/>
    <property type="match status" value="1"/>
</dbReference>
<dbReference type="PANTHER" id="PTHR45637">
    <property type="entry name" value="FLIPPASE KINASE 1-RELATED"/>
    <property type="match status" value="1"/>
</dbReference>
<evidence type="ECO:0000256" key="12">
    <source>
        <dbReference type="SAM" id="MobiDB-lite"/>
    </source>
</evidence>
<keyword evidence="3 11" id="KW-0723">Serine/threonine-protein kinase</keyword>
<feature type="compositionally biased region" description="Basic and acidic residues" evidence="12">
    <location>
        <begin position="228"/>
        <end position="237"/>
    </location>
</feature>
<comment type="catalytic activity">
    <reaction evidence="8">
        <text>L-threonyl-[protein] + ATP = O-phospho-L-threonyl-[protein] + ADP + H(+)</text>
        <dbReference type="Rhea" id="RHEA:46608"/>
        <dbReference type="Rhea" id="RHEA-COMP:11060"/>
        <dbReference type="Rhea" id="RHEA-COMP:11605"/>
        <dbReference type="ChEBI" id="CHEBI:15378"/>
        <dbReference type="ChEBI" id="CHEBI:30013"/>
        <dbReference type="ChEBI" id="CHEBI:30616"/>
        <dbReference type="ChEBI" id="CHEBI:61977"/>
        <dbReference type="ChEBI" id="CHEBI:456216"/>
        <dbReference type="EC" id="2.7.11.1"/>
    </reaction>
</comment>
<sequence length="454" mass="50232">MPPVVEIDLASVRAARVLGRGAMGTVFLVVPGETEEGEHHQQEKAYALKVFDKRAAVKDKDDALRRARWEVSVLSRLEHHHHPHLPSLLGSAETAHLLAWAVPYCPGGDLNELRHAQPDRVFSPAAVRFYAAEVVAALAALHAAGIAYRDLKPENVLLRADGHVTLTDFDLSRHLPPCSCRSSASTSTTSSSSSSPPHHQLVQNKYRRHLNRIFKRSESSAAVTTTSRQEEKEEEQQHNLAWYLNRSIDQVKSTKAKSARVSPATKRTTSFCSTTSEEAARSFSFVGTEEYVAPEVVRGDGHGFAVDWWALGILVYEMACGRTPFRGRTRGETFRNVLLREPAFSPNARRRWPRLADLVARLLEKDPARRLGFAGGADEVRAHPFFAGVDWEMLGEVSRPPYIPPPADDDDGGVVVGCEGFGVAEYFDKIHQAQAPPSPADRSPEAEEELLPEF</sequence>
<reference evidence="14" key="1">
    <citation type="journal article" date="2018" name="DNA Res.">
        <title>Multiple hybrid de novo genome assembly of finger millet, an orphan allotetraploid crop.</title>
        <authorList>
            <person name="Hatakeyama M."/>
            <person name="Aluri S."/>
            <person name="Balachadran M.T."/>
            <person name="Sivarajan S.R."/>
            <person name="Patrignani A."/>
            <person name="Gruter S."/>
            <person name="Poveda L."/>
            <person name="Shimizu-Inatsugi R."/>
            <person name="Baeten J."/>
            <person name="Francoijs K.J."/>
            <person name="Nataraja K.N."/>
            <person name="Reddy Y.A.N."/>
            <person name="Phadnis S."/>
            <person name="Ravikumar R.L."/>
            <person name="Schlapbach R."/>
            <person name="Sreeman S.M."/>
            <person name="Shimizu K.K."/>
        </authorList>
    </citation>
    <scope>NUCLEOTIDE SEQUENCE</scope>
</reference>
<dbReference type="GO" id="GO:0005524">
    <property type="term" value="F:ATP binding"/>
    <property type="evidence" value="ECO:0007669"/>
    <property type="project" value="UniProtKB-UniRule"/>
</dbReference>
<feature type="region of interest" description="Disordered" evidence="12">
    <location>
        <begin position="180"/>
        <end position="202"/>
    </location>
</feature>